<evidence type="ECO:0000313" key="7">
    <source>
        <dbReference type="Proteomes" id="UP000253975"/>
    </source>
</evidence>
<proteinExistence type="predicted"/>
<dbReference type="SMART" id="SM00421">
    <property type="entry name" value="HTH_LUXR"/>
    <property type="match status" value="1"/>
</dbReference>
<feature type="transmembrane region" description="Helical" evidence="4">
    <location>
        <begin position="207"/>
        <end position="229"/>
    </location>
</feature>
<dbReference type="Pfam" id="PF00196">
    <property type="entry name" value="GerE"/>
    <property type="match status" value="1"/>
</dbReference>
<evidence type="ECO:0000313" key="6">
    <source>
        <dbReference type="EMBL" id="RDB56394.1"/>
    </source>
</evidence>
<evidence type="ECO:0000259" key="5">
    <source>
        <dbReference type="PROSITE" id="PS50043"/>
    </source>
</evidence>
<accession>A0A369LB43</accession>
<dbReference type="InterPro" id="IPR036388">
    <property type="entry name" value="WH-like_DNA-bd_sf"/>
</dbReference>
<keyword evidence="3" id="KW-0804">Transcription</keyword>
<dbReference type="AlphaFoldDB" id="A0A369LB43"/>
<feature type="transmembrane region" description="Helical" evidence="4">
    <location>
        <begin position="79"/>
        <end position="98"/>
    </location>
</feature>
<feature type="domain" description="HTH luxR-type" evidence="5">
    <location>
        <begin position="410"/>
        <end position="475"/>
    </location>
</feature>
<feature type="transmembrane region" description="Helical" evidence="4">
    <location>
        <begin position="166"/>
        <end position="186"/>
    </location>
</feature>
<dbReference type="GO" id="GO:0006355">
    <property type="term" value="P:regulation of DNA-templated transcription"/>
    <property type="evidence" value="ECO:0007669"/>
    <property type="project" value="InterPro"/>
</dbReference>
<dbReference type="InterPro" id="IPR000792">
    <property type="entry name" value="Tscrpt_reg_LuxR_C"/>
</dbReference>
<feature type="transmembrane region" description="Helical" evidence="4">
    <location>
        <begin position="51"/>
        <end position="72"/>
    </location>
</feature>
<keyword evidence="1" id="KW-0805">Transcription regulation</keyword>
<evidence type="ECO:0000256" key="3">
    <source>
        <dbReference type="ARBA" id="ARBA00023163"/>
    </source>
</evidence>
<keyword evidence="4" id="KW-1133">Transmembrane helix</keyword>
<dbReference type="GO" id="GO:0003677">
    <property type="term" value="F:DNA binding"/>
    <property type="evidence" value="ECO:0007669"/>
    <property type="project" value="UniProtKB-KW"/>
</dbReference>
<feature type="transmembrane region" description="Helical" evidence="4">
    <location>
        <begin position="110"/>
        <end position="130"/>
    </location>
</feature>
<dbReference type="PANTHER" id="PTHR44688">
    <property type="entry name" value="DNA-BINDING TRANSCRIPTIONAL ACTIVATOR DEVR_DOSR"/>
    <property type="match status" value="1"/>
</dbReference>
<feature type="transmembrane region" description="Helical" evidence="4">
    <location>
        <begin position="326"/>
        <end position="343"/>
    </location>
</feature>
<dbReference type="SUPFAM" id="SSF46894">
    <property type="entry name" value="C-terminal effector domain of the bipartite response regulators"/>
    <property type="match status" value="1"/>
</dbReference>
<feature type="transmembrane region" description="Helical" evidence="4">
    <location>
        <begin position="266"/>
        <end position="287"/>
    </location>
</feature>
<evidence type="ECO:0000256" key="1">
    <source>
        <dbReference type="ARBA" id="ARBA00023015"/>
    </source>
</evidence>
<feature type="transmembrane region" description="Helical" evidence="4">
    <location>
        <begin position="293"/>
        <end position="314"/>
    </location>
</feature>
<dbReference type="EMBL" id="PPTO01000015">
    <property type="protein sequence ID" value="RDB56394.1"/>
    <property type="molecule type" value="Genomic_DNA"/>
</dbReference>
<reference evidence="6 7" key="1">
    <citation type="journal article" date="2018" name="Elife">
        <title>Discovery and characterization of a prevalent human gut bacterial enzyme sufficient for the inactivation of a family of plant toxins.</title>
        <authorList>
            <person name="Koppel N."/>
            <person name="Bisanz J.E."/>
            <person name="Pandelia M.E."/>
            <person name="Turnbaugh P.J."/>
            <person name="Balskus E.P."/>
        </authorList>
    </citation>
    <scope>NUCLEOTIDE SEQUENCE [LARGE SCALE GENOMIC DNA]</scope>
    <source>
        <strain evidence="6 7">OB21 GAM31</strain>
    </source>
</reference>
<gene>
    <name evidence="6" type="ORF">C1881_08555</name>
</gene>
<dbReference type="RefSeq" id="WP_114616112.1">
    <property type="nucleotide sequence ID" value="NZ_PPTO01000015.1"/>
</dbReference>
<feature type="transmembrane region" description="Helical" evidence="4">
    <location>
        <begin position="241"/>
        <end position="259"/>
    </location>
</feature>
<evidence type="ECO:0000256" key="4">
    <source>
        <dbReference type="SAM" id="Phobius"/>
    </source>
</evidence>
<dbReference type="Proteomes" id="UP000253975">
    <property type="component" value="Unassembled WGS sequence"/>
</dbReference>
<dbReference type="InterPro" id="IPR016032">
    <property type="entry name" value="Sig_transdc_resp-reg_C-effctor"/>
</dbReference>
<feature type="transmembrane region" description="Helical" evidence="4">
    <location>
        <begin position="142"/>
        <end position="160"/>
    </location>
</feature>
<feature type="transmembrane region" description="Helical" evidence="4">
    <location>
        <begin position="21"/>
        <end position="45"/>
    </location>
</feature>
<keyword evidence="4" id="KW-0812">Transmembrane</keyword>
<name>A0A369LB43_9ACTN</name>
<keyword evidence="2" id="KW-0238">DNA-binding</keyword>
<dbReference type="PANTHER" id="PTHR44688:SF16">
    <property type="entry name" value="DNA-BINDING TRANSCRIPTIONAL ACTIVATOR DEVR_DOSR"/>
    <property type="match status" value="1"/>
</dbReference>
<feature type="transmembrane region" description="Helical" evidence="4">
    <location>
        <begin position="355"/>
        <end position="377"/>
    </location>
</feature>
<evidence type="ECO:0000256" key="2">
    <source>
        <dbReference type="ARBA" id="ARBA00023125"/>
    </source>
</evidence>
<dbReference type="PRINTS" id="PR00038">
    <property type="entry name" value="HTHLUXR"/>
</dbReference>
<comment type="caution">
    <text evidence="6">The sequence shown here is derived from an EMBL/GenBank/DDBJ whole genome shotgun (WGS) entry which is preliminary data.</text>
</comment>
<sequence length="475" mass="51284">MEENKLERAVRQFLSAHQLEISSAELAPTFLVVTLLLTHFALGYLQVMPGVSYADAMCLGGVAAIGVTLPLCNHLRKKGMLSHLVFALSAIACVTFLLSRAPTAPWHGTALFASSICTGAFAALASAFWFEHFIDRPMESIALSLTSCLVGGVALSWFLIGTTTDRFTVGYGLMILLAGISLDLSLKKKASHARSQGINANSRILPPLSVMVLLVSVFVLCFAAMLSISYAGRQSWHSDEIWLIVLPAALVVLFTVLFMRRVEAGVLLNIALAVVAAGLLLSSFFAIAPTALFIVASNGITLTVSLTILFMADLSKRLALPPCKMGIWAVLTVFLGCISGRAAEEIVCHVLPDPTLAQSCLSIACVVLLIVCVSVSLHSKSLTGMMRHEFNDESIDEPTAEEARKERLTEFAESKGLGAREQEALVLLLQGCSASEVADKMFIANGTAKAHIRHIYQKLEVSTRDELFHEVKRHI</sequence>
<organism evidence="6 7">
    <name type="scientific">Slackia isoflavoniconvertens</name>
    <dbReference type="NCBI Taxonomy" id="572010"/>
    <lineage>
        <taxon>Bacteria</taxon>
        <taxon>Bacillati</taxon>
        <taxon>Actinomycetota</taxon>
        <taxon>Coriobacteriia</taxon>
        <taxon>Eggerthellales</taxon>
        <taxon>Eggerthellaceae</taxon>
        <taxon>Slackia</taxon>
    </lineage>
</organism>
<dbReference type="PROSITE" id="PS50043">
    <property type="entry name" value="HTH_LUXR_2"/>
    <property type="match status" value="1"/>
</dbReference>
<dbReference type="Gene3D" id="1.10.10.10">
    <property type="entry name" value="Winged helix-like DNA-binding domain superfamily/Winged helix DNA-binding domain"/>
    <property type="match status" value="1"/>
</dbReference>
<keyword evidence="4" id="KW-0472">Membrane</keyword>
<protein>
    <recommendedName>
        <fullName evidence="5">HTH luxR-type domain-containing protein</fullName>
    </recommendedName>
</protein>
<dbReference type="CDD" id="cd06170">
    <property type="entry name" value="LuxR_C_like"/>
    <property type="match status" value="1"/>
</dbReference>